<evidence type="ECO:0000313" key="4">
    <source>
        <dbReference type="Proteomes" id="UP000518266"/>
    </source>
</evidence>
<keyword evidence="2" id="KW-0732">Signal</keyword>
<protein>
    <recommendedName>
        <fullName evidence="5">Secreted protein</fullName>
    </recommendedName>
</protein>
<comment type="caution">
    <text evidence="3">The sequence shown here is derived from an EMBL/GenBank/DDBJ whole genome shotgun (WGS) entry which is preliminary data.</text>
</comment>
<dbReference type="AlphaFoldDB" id="A0A7J5YZK8"/>
<sequence length="223" mass="25071">MGWGWRRTFCLSTIFCSHMRDFLSGQSAASPAGIPGEVEVQRWSFLCGCRRVFTRRRGGCCPWSCPRCTERAGGPCSTLTPTWWICTRWGPTTTAWAPRCCTLTAQRILRSHRRCCRRSSGASGGTWTRLRTRTTRTRRRWWSVWTAWRRLCSRRGRVASTASRAGRRAGPRSSPPPAWCSTTARGRSTTCSPDPDAHNRSEPVSVLSDGSCHFLPQTIPSSI</sequence>
<evidence type="ECO:0000313" key="3">
    <source>
        <dbReference type="EMBL" id="KAF3854229.1"/>
    </source>
</evidence>
<dbReference type="Proteomes" id="UP000518266">
    <property type="component" value="Unassembled WGS sequence"/>
</dbReference>
<keyword evidence="4" id="KW-1185">Reference proteome</keyword>
<gene>
    <name evidence="3" type="ORF">F7725_022284</name>
</gene>
<name>A0A7J5YZK8_DISMA</name>
<feature type="region of interest" description="Disordered" evidence="1">
    <location>
        <begin position="159"/>
        <end position="204"/>
    </location>
</feature>
<evidence type="ECO:0000256" key="1">
    <source>
        <dbReference type="SAM" id="MobiDB-lite"/>
    </source>
</evidence>
<dbReference type="EMBL" id="JAAKFY010000007">
    <property type="protein sequence ID" value="KAF3854229.1"/>
    <property type="molecule type" value="Genomic_DNA"/>
</dbReference>
<evidence type="ECO:0008006" key="5">
    <source>
        <dbReference type="Google" id="ProtNLM"/>
    </source>
</evidence>
<organism evidence="3 4">
    <name type="scientific">Dissostichus mawsoni</name>
    <name type="common">Antarctic cod</name>
    <dbReference type="NCBI Taxonomy" id="36200"/>
    <lineage>
        <taxon>Eukaryota</taxon>
        <taxon>Metazoa</taxon>
        <taxon>Chordata</taxon>
        <taxon>Craniata</taxon>
        <taxon>Vertebrata</taxon>
        <taxon>Euteleostomi</taxon>
        <taxon>Actinopterygii</taxon>
        <taxon>Neopterygii</taxon>
        <taxon>Teleostei</taxon>
        <taxon>Neoteleostei</taxon>
        <taxon>Acanthomorphata</taxon>
        <taxon>Eupercaria</taxon>
        <taxon>Perciformes</taxon>
        <taxon>Notothenioidei</taxon>
        <taxon>Nototheniidae</taxon>
        <taxon>Dissostichus</taxon>
    </lineage>
</organism>
<reference evidence="3 4" key="1">
    <citation type="submission" date="2020-03" db="EMBL/GenBank/DDBJ databases">
        <title>Dissostichus mawsoni Genome sequencing and assembly.</title>
        <authorList>
            <person name="Park H."/>
        </authorList>
    </citation>
    <scope>NUCLEOTIDE SEQUENCE [LARGE SCALE GENOMIC DNA]</scope>
    <source>
        <strain evidence="3">DM0001</strain>
        <tissue evidence="3">Muscle</tissue>
    </source>
</reference>
<evidence type="ECO:0000256" key="2">
    <source>
        <dbReference type="SAM" id="SignalP"/>
    </source>
</evidence>
<proteinExistence type="predicted"/>
<accession>A0A7J5YZK8</accession>
<feature type="chain" id="PRO_5029895761" description="Secreted protein" evidence="2">
    <location>
        <begin position="25"/>
        <end position="223"/>
    </location>
</feature>
<feature type="signal peptide" evidence="2">
    <location>
        <begin position="1"/>
        <end position="24"/>
    </location>
</feature>
<feature type="compositionally biased region" description="Polar residues" evidence="1">
    <location>
        <begin position="180"/>
        <end position="192"/>
    </location>
</feature>